<dbReference type="GO" id="GO:0010181">
    <property type="term" value="F:FMN binding"/>
    <property type="evidence" value="ECO:0007669"/>
    <property type="project" value="InterPro"/>
</dbReference>
<dbReference type="SUPFAM" id="SSF51395">
    <property type="entry name" value="FMN-linked oxidoreductases"/>
    <property type="match status" value="1"/>
</dbReference>
<sequence>MTTTLSSTIEAPCGLVFTNRLVKAAMAEAMASGSDPGDKFIQAYSTWGSGGWGGLLTGNVDVSAKYRGSNDSVGFKPSLPSSTLDAWTKWALASQSAGTPTLVQLVHPGRQSPRKNGERGFSEPSISASAVPLQLGDGLVERVLSKLLFGTPREMTQNDIDEVVQEFTGAAKLAYESGFKGVELHAAHGYLLSQFLSPRTNLRTDDYGGTAAKRAKIVTDIIRAIRKEVPSSFCVGLKLNSADVASSESLDESLEQIGLIAKEQIDFLEISGGSYENLRMAEGDNPTENRSAKREAFFLDYARAVRARFPKIILMVTGGFRSRAGMIAALESNACDLIGLARPAAAFPHLPKDLLLNEKVADADAVVDLVKVKAGWLVSMIPVKALNAGIDTFFYVGQIHKMGVGQQPGPPPKV</sequence>
<evidence type="ECO:0000256" key="4">
    <source>
        <dbReference type="ARBA" id="ARBA00023002"/>
    </source>
</evidence>
<dbReference type="PANTHER" id="PTHR43656:SF2">
    <property type="entry name" value="BINDING OXIDOREDUCTASE, PUTATIVE (AFU_ORTHOLOGUE AFUA_2G08260)-RELATED"/>
    <property type="match status" value="1"/>
</dbReference>
<proteinExistence type="inferred from homology"/>
<evidence type="ECO:0000313" key="6">
    <source>
        <dbReference type="EMBL" id="KAF2788027.1"/>
    </source>
</evidence>
<feature type="domain" description="NADH:flavin oxidoreductase/NADH oxidase N-terminal" evidence="5">
    <location>
        <begin position="18"/>
        <end position="352"/>
    </location>
</feature>
<name>A0A6A6WWA3_9PLEO</name>
<gene>
    <name evidence="6" type="ORF">K505DRAFT_286875</name>
</gene>
<evidence type="ECO:0000259" key="5">
    <source>
        <dbReference type="Pfam" id="PF00724"/>
    </source>
</evidence>
<reference evidence="6" key="1">
    <citation type="journal article" date="2020" name="Stud. Mycol.">
        <title>101 Dothideomycetes genomes: a test case for predicting lifestyles and emergence of pathogens.</title>
        <authorList>
            <person name="Haridas S."/>
            <person name="Albert R."/>
            <person name="Binder M."/>
            <person name="Bloem J."/>
            <person name="Labutti K."/>
            <person name="Salamov A."/>
            <person name="Andreopoulos B."/>
            <person name="Baker S."/>
            <person name="Barry K."/>
            <person name="Bills G."/>
            <person name="Bluhm B."/>
            <person name="Cannon C."/>
            <person name="Castanera R."/>
            <person name="Culley D."/>
            <person name="Daum C."/>
            <person name="Ezra D."/>
            <person name="Gonzalez J."/>
            <person name="Henrissat B."/>
            <person name="Kuo A."/>
            <person name="Liang C."/>
            <person name="Lipzen A."/>
            <person name="Lutzoni F."/>
            <person name="Magnuson J."/>
            <person name="Mondo S."/>
            <person name="Nolan M."/>
            <person name="Ohm R."/>
            <person name="Pangilinan J."/>
            <person name="Park H.-J."/>
            <person name="Ramirez L."/>
            <person name="Alfaro M."/>
            <person name="Sun H."/>
            <person name="Tritt A."/>
            <person name="Yoshinaga Y."/>
            <person name="Zwiers L.-H."/>
            <person name="Turgeon B."/>
            <person name="Goodwin S."/>
            <person name="Spatafora J."/>
            <person name="Crous P."/>
            <person name="Grigoriev I."/>
        </authorList>
    </citation>
    <scope>NUCLEOTIDE SEQUENCE</scope>
    <source>
        <strain evidence="6">CBS 109.77</strain>
    </source>
</reference>
<evidence type="ECO:0000256" key="3">
    <source>
        <dbReference type="ARBA" id="ARBA00022643"/>
    </source>
</evidence>
<keyword evidence="4" id="KW-0560">Oxidoreductase</keyword>
<evidence type="ECO:0000313" key="7">
    <source>
        <dbReference type="Proteomes" id="UP000799757"/>
    </source>
</evidence>
<dbReference type="InterPro" id="IPR001155">
    <property type="entry name" value="OxRdtase_FMN_N"/>
</dbReference>
<dbReference type="InterPro" id="IPR051799">
    <property type="entry name" value="NADH_flavin_oxidoreductase"/>
</dbReference>
<dbReference type="OrthoDB" id="1663137at2759"/>
<comment type="similarity">
    <text evidence="1">Belongs to the NADH:flavin oxidoreductase/NADH oxidase family.</text>
</comment>
<dbReference type="Gene3D" id="3.20.20.70">
    <property type="entry name" value="Aldolase class I"/>
    <property type="match status" value="1"/>
</dbReference>
<dbReference type="PANTHER" id="PTHR43656">
    <property type="entry name" value="BINDING OXIDOREDUCTASE, PUTATIVE (AFU_ORTHOLOGUE AFUA_2G08260)-RELATED"/>
    <property type="match status" value="1"/>
</dbReference>
<accession>A0A6A6WWA3</accession>
<keyword evidence="2" id="KW-0285">Flavoprotein</keyword>
<evidence type="ECO:0000256" key="1">
    <source>
        <dbReference type="ARBA" id="ARBA00005979"/>
    </source>
</evidence>
<dbReference type="Pfam" id="PF00724">
    <property type="entry name" value="Oxidored_FMN"/>
    <property type="match status" value="1"/>
</dbReference>
<protein>
    <submittedName>
        <fullName evidence="6">FMN binding oxidoreductase</fullName>
    </submittedName>
</protein>
<evidence type="ECO:0000256" key="2">
    <source>
        <dbReference type="ARBA" id="ARBA00022630"/>
    </source>
</evidence>
<keyword evidence="3" id="KW-0288">FMN</keyword>
<dbReference type="GO" id="GO:0016491">
    <property type="term" value="F:oxidoreductase activity"/>
    <property type="evidence" value="ECO:0007669"/>
    <property type="project" value="UniProtKB-KW"/>
</dbReference>
<keyword evidence="7" id="KW-1185">Reference proteome</keyword>
<organism evidence="6 7">
    <name type="scientific">Melanomma pulvis-pyrius CBS 109.77</name>
    <dbReference type="NCBI Taxonomy" id="1314802"/>
    <lineage>
        <taxon>Eukaryota</taxon>
        <taxon>Fungi</taxon>
        <taxon>Dikarya</taxon>
        <taxon>Ascomycota</taxon>
        <taxon>Pezizomycotina</taxon>
        <taxon>Dothideomycetes</taxon>
        <taxon>Pleosporomycetidae</taxon>
        <taxon>Pleosporales</taxon>
        <taxon>Melanommataceae</taxon>
        <taxon>Melanomma</taxon>
    </lineage>
</organism>
<dbReference type="AlphaFoldDB" id="A0A6A6WWA3"/>
<dbReference type="Proteomes" id="UP000799757">
    <property type="component" value="Unassembled WGS sequence"/>
</dbReference>
<dbReference type="EMBL" id="MU002255">
    <property type="protein sequence ID" value="KAF2788027.1"/>
    <property type="molecule type" value="Genomic_DNA"/>
</dbReference>
<dbReference type="InterPro" id="IPR013785">
    <property type="entry name" value="Aldolase_TIM"/>
</dbReference>